<feature type="non-terminal residue" evidence="1">
    <location>
        <position position="1"/>
    </location>
</feature>
<dbReference type="AlphaFoldDB" id="X0VCH6"/>
<gene>
    <name evidence="1" type="ORF">S01H1_52414</name>
</gene>
<sequence>RGAFGLSERALAKGFLDGANAPPCPFPRRDVSFLRHA</sequence>
<comment type="caution">
    <text evidence="1">The sequence shown here is derived from an EMBL/GenBank/DDBJ whole genome shotgun (WGS) entry which is preliminary data.</text>
</comment>
<accession>X0VCH6</accession>
<proteinExistence type="predicted"/>
<organism evidence="1">
    <name type="scientific">marine sediment metagenome</name>
    <dbReference type="NCBI Taxonomy" id="412755"/>
    <lineage>
        <taxon>unclassified sequences</taxon>
        <taxon>metagenomes</taxon>
        <taxon>ecological metagenomes</taxon>
    </lineage>
</organism>
<name>X0VCH6_9ZZZZ</name>
<evidence type="ECO:0000313" key="1">
    <source>
        <dbReference type="EMBL" id="GAG16020.1"/>
    </source>
</evidence>
<protein>
    <submittedName>
        <fullName evidence="1">Uncharacterized protein</fullName>
    </submittedName>
</protein>
<dbReference type="EMBL" id="BARS01033876">
    <property type="protein sequence ID" value="GAG16020.1"/>
    <property type="molecule type" value="Genomic_DNA"/>
</dbReference>
<reference evidence="1" key="1">
    <citation type="journal article" date="2014" name="Front. Microbiol.">
        <title>High frequency of phylogenetically diverse reductive dehalogenase-homologous genes in deep subseafloor sedimentary metagenomes.</title>
        <authorList>
            <person name="Kawai M."/>
            <person name="Futagami T."/>
            <person name="Toyoda A."/>
            <person name="Takaki Y."/>
            <person name="Nishi S."/>
            <person name="Hori S."/>
            <person name="Arai W."/>
            <person name="Tsubouchi T."/>
            <person name="Morono Y."/>
            <person name="Uchiyama I."/>
            <person name="Ito T."/>
            <person name="Fujiyama A."/>
            <person name="Inagaki F."/>
            <person name="Takami H."/>
        </authorList>
    </citation>
    <scope>NUCLEOTIDE SEQUENCE</scope>
    <source>
        <strain evidence="1">Expedition CK06-06</strain>
    </source>
</reference>